<keyword evidence="1" id="KW-0472">Membrane</keyword>
<evidence type="ECO:0000313" key="3">
    <source>
        <dbReference type="Proteomes" id="UP000666915"/>
    </source>
</evidence>
<feature type="transmembrane region" description="Helical" evidence="1">
    <location>
        <begin position="44"/>
        <end position="65"/>
    </location>
</feature>
<feature type="transmembrane region" description="Helical" evidence="1">
    <location>
        <begin position="15"/>
        <end position="37"/>
    </location>
</feature>
<reference evidence="2 3" key="1">
    <citation type="submission" date="2021-03" db="EMBL/GenBank/DDBJ databases">
        <authorList>
            <person name="Kanchanasin P."/>
            <person name="Saeng-In P."/>
            <person name="Phongsopitanun W."/>
            <person name="Yuki M."/>
            <person name="Kudo T."/>
            <person name="Ohkuma M."/>
            <person name="Tanasupawat S."/>
        </authorList>
    </citation>
    <scope>NUCLEOTIDE SEQUENCE [LARGE SCALE GENOMIC DNA]</scope>
    <source>
        <strain evidence="2 3">L46</strain>
    </source>
</reference>
<keyword evidence="1" id="KW-1133">Transmembrane helix</keyword>
<gene>
    <name evidence="2" type="ORF">J4557_08005</name>
</gene>
<proteinExistence type="predicted"/>
<accession>A0ABS3QU05</accession>
<sequence>MSNYVDGSSPTPGGLLAGLLTLLAWGVMVVPLIAAVATKWVSRWWLVTHCLVGSASLVLIVYAAMFEKVGSSDLG</sequence>
<organism evidence="2 3">
    <name type="scientific">Actinomadura nitritigenes</name>
    <dbReference type="NCBI Taxonomy" id="134602"/>
    <lineage>
        <taxon>Bacteria</taxon>
        <taxon>Bacillati</taxon>
        <taxon>Actinomycetota</taxon>
        <taxon>Actinomycetes</taxon>
        <taxon>Streptosporangiales</taxon>
        <taxon>Thermomonosporaceae</taxon>
        <taxon>Actinomadura</taxon>
    </lineage>
</organism>
<dbReference type="Proteomes" id="UP000666915">
    <property type="component" value="Unassembled WGS sequence"/>
</dbReference>
<dbReference type="EMBL" id="JAGEOK010000004">
    <property type="protein sequence ID" value="MBO2437460.1"/>
    <property type="molecule type" value="Genomic_DNA"/>
</dbReference>
<dbReference type="RefSeq" id="WP_208265769.1">
    <property type="nucleotide sequence ID" value="NZ_BAAAGM010000081.1"/>
</dbReference>
<keyword evidence="3" id="KW-1185">Reference proteome</keyword>
<protein>
    <submittedName>
        <fullName evidence="2">Uncharacterized protein</fullName>
    </submittedName>
</protein>
<evidence type="ECO:0000313" key="2">
    <source>
        <dbReference type="EMBL" id="MBO2437460.1"/>
    </source>
</evidence>
<keyword evidence="1" id="KW-0812">Transmembrane</keyword>
<comment type="caution">
    <text evidence="2">The sequence shown here is derived from an EMBL/GenBank/DDBJ whole genome shotgun (WGS) entry which is preliminary data.</text>
</comment>
<name>A0ABS3QU05_9ACTN</name>
<evidence type="ECO:0000256" key="1">
    <source>
        <dbReference type="SAM" id="Phobius"/>
    </source>
</evidence>